<accession>A0A7U9KVK6</accession>
<name>A0A7U9KVK6_9ACTN</name>
<dbReference type="AlphaFoldDB" id="A0A7U9KVK6"/>
<comment type="caution">
    <text evidence="1">The sequence shown here is derived from an EMBL/GenBank/DDBJ whole genome shotgun (WGS) entry which is preliminary data.</text>
</comment>
<proteinExistence type="predicted"/>
<organism evidence="1 2">
    <name type="scientific">Streptomyces chrestomyceticus JCM 4735</name>
    <dbReference type="NCBI Taxonomy" id="1306181"/>
    <lineage>
        <taxon>Bacteria</taxon>
        <taxon>Bacillati</taxon>
        <taxon>Actinomycetota</taxon>
        <taxon>Actinomycetes</taxon>
        <taxon>Kitasatosporales</taxon>
        <taxon>Streptomycetaceae</taxon>
        <taxon>Streptomyces</taxon>
    </lineage>
</organism>
<reference evidence="1 2" key="1">
    <citation type="submission" date="2018-11" db="EMBL/GenBank/DDBJ databases">
        <title>Whole genome sequence of Streptomyces chrestomyceticus NBRC 13444(T).</title>
        <authorList>
            <person name="Komaki H."/>
            <person name="Tamura T."/>
        </authorList>
    </citation>
    <scope>NUCLEOTIDE SEQUENCE [LARGE SCALE GENOMIC DNA]</scope>
    <source>
        <strain evidence="1 2">NBRC 13444</strain>
    </source>
</reference>
<protein>
    <submittedName>
        <fullName evidence="1">Uncharacterized protein</fullName>
    </submittedName>
</protein>
<dbReference type="EMBL" id="BHZC01000001">
    <property type="protein sequence ID" value="GCD35582.1"/>
    <property type="molecule type" value="Genomic_DNA"/>
</dbReference>
<sequence length="47" mass="4968">MRGRGRARRGVCPLADAGWSAEVQGTRIGGFPLADAGWNAEVQKARA</sequence>
<gene>
    <name evidence="1" type="ORF">OEIGOIKO_03327</name>
</gene>
<dbReference type="Proteomes" id="UP000287830">
    <property type="component" value="Unassembled WGS sequence"/>
</dbReference>
<evidence type="ECO:0000313" key="1">
    <source>
        <dbReference type="EMBL" id="GCD35582.1"/>
    </source>
</evidence>
<evidence type="ECO:0000313" key="2">
    <source>
        <dbReference type="Proteomes" id="UP000287830"/>
    </source>
</evidence>